<evidence type="ECO:0000313" key="8">
    <source>
        <dbReference type="Proteomes" id="UP000291822"/>
    </source>
</evidence>
<protein>
    <submittedName>
        <fullName evidence="7">Type 1 fimbrial protein</fullName>
    </submittedName>
</protein>
<comment type="caution">
    <text evidence="7">The sequence shown here is derived from an EMBL/GenBank/DDBJ whole genome shotgun (WGS) entry which is preliminary data.</text>
</comment>
<evidence type="ECO:0000256" key="5">
    <source>
        <dbReference type="SAM" id="SignalP"/>
    </source>
</evidence>
<accession>A0A4R0YHJ2</accession>
<keyword evidence="3 5" id="KW-0732">Signal</keyword>
<gene>
    <name evidence="7" type="ORF">EZM97_24725</name>
</gene>
<feature type="chain" id="PRO_5020506659" evidence="5">
    <location>
        <begin position="27"/>
        <end position="190"/>
    </location>
</feature>
<proteinExistence type="inferred from homology"/>
<evidence type="ECO:0000256" key="3">
    <source>
        <dbReference type="ARBA" id="ARBA00022729"/>
    </source>
</evidence>
<dbReference type="InterPro" id="IPR036937">
    <property type="entry name" value="Adhesion_dom_fimbrial_sf"/>
</dbReference>
<name>A0A4R0YHJ2_9GAMM</name>
<evidence type="ECO:0000256" key="2">
    <source>
        <dbReference type="ARBA" id="ARBA00006671"/>
    </source>
</evidence>
<dbReference type="Proteomes" id="UP000291822">
    <property type="component" value="Unassembled WGS sequence"/>
</dbReference>
<dbReference type="SUPFAM" id="SSF49401">
    <property type="entry name" value="Bacterial adhesins"/>
    <property type="match status" value="1"/>
</dbReference>
<dbReference type="InterPro" id="IPR000259">
    <property type="entry name" value="Adhesion_dom_fimbrial"/>
</dbReference>
<keyword evidence="8" id="KW-1185">Reference proteome</keyword>
<reference evidence="7 8" key="1">
    <citation type="submission" date="2019-02" db="EMBL/GenBank/DDBJ databases">
        <title>Dyella amyloliquefaciens sp. nov., isolated from forest soil.</title>
        <authorList>
            <person name="Gao Z.-H."/>
            <person name="Qiu L.-H."/>
        </authorList>
    </citation>
    <scope>NUCLEOTIDE SEQUENCE [LARGE SCALE GENOMIC DNA]</scope>
    <source>
        <strain evidence="7 8">KACC 12747</strain>
    </source>
</reference>
<evidence type="ECO:0000256" key="1">
    <source>
        <dbReference type="ARBA" id="ARBA00004561"/>
    </source>
</evidence>
<dbReference type="AlphaFoldDB" id="A0A4R0YHJ2"/>
<feature type="domain" description="Fimbrial-type adhesion" evidence="6">
    <location>
        <begin position="31"/>
        <end position="189"/>
    </location>
</feature>
<sequence length="190" mass="19607">MKISTFLAALVATPIMAVAFSPNAHAGDGTITFKGMIKSVTCDITGGDNTDGSKGDITVNLRDTNITALPRGSRTSPTAFSLNIGGTGGSCTDGKIAKVVFEQLESPLINPVTGNLKNSTGAGRATNVEISLSNDKGQVINLATNENSTEAEIDGGAATLNYTAYYQADANNDVTAGTVDTNVIYSMDYN</sequence>
<dbReference type="GO" id="GO:0043709">
    <property type="term" value="P:cell adhesion involved in single-species biofilm formation"/>
    <property type="evidence" value="ECO:0007669"/>
    <property type="project" value="TreeGrafter"/>
</dbReference>
<evidence type="ECO:0000256" key="4">
    <source>
        <dbReference type="ARBA" id="ARBA00023263"/>
    </source>
</evidence>
<feature type="signal peptide" evidence="5">
    <location>
        <begin position="1"/>
        <end position="26"/>
    </location>
</feature>
<dbReference type="RefSeq" id="WP_131152179.1">
    <property type="nucleotide sequence ID" value="NZ_SJTG01000004.1"/>
</dbReference>
<dbReference type="PANTHER" id="PTHR33420">
    <property type="entry name" value="FIMBRIAL SUBUNIT ELFA-RELATED"/>
    <property type="match status" value="1"/>
</dbReference>
<dbReference type="GO" id="GO:0009289">
    <property type="term" value="C:pilus"/>
    <property type="evidence" value="ECO:0007669"/>
    <property type="project" value="UniProtKB-SubCell"/>
</dbReference>
<dbReference type="EMBL" id="SJTG01000004">
    <property type="protein sequence ID" value="TCI07880.1"/>
    <property type="molecule type" value="Genomic_DNA"/>
</dbReference>
<comment type="subcellular location">
    <subcellularLocation>
        <location evidence="1">Fimbrium</location>
    </subcellularLocation>
</comment>
<dbReference type="Pfam" id="PF00419">
    <property type="entry name" value="Fimbrial"/>
    <property type="match status" value="1"/>
</dbReference>
<organism evidence="7 8">
    <name type="scientific">Dyella soli</name>
    <dbReference type="NCBI Taxonomy" id="522319"/>
    <lineage>
        <taxon>Bacteria</taxon>
        <taxon>Pseudomonadati</taxon>
        <taxon>Pseudomonadota</taxon>
        <taxon>Gammaproteobacteria</taxon>
        <taxon>Lysobacterales</taxon>
        <taxon>Rhodanobacteraceae</taxon>
        <taxon>Dyella</taxon>
    </lineage>
</organism>
<dbReference type="InterPro" id="IPR050263">
    <property type="entry name" value="Bact_Fimbrial_Adh_Pro"/>
</dbReference>
<dbReference type="Gene3D" id="2.60.40.1090">
    <property type="entry name" value="Fimbrial-type adhesion domain"/>
    <property type="match status" value="1"/>
</dbReference>
<dbReference type="PANTHER" id="PTHR33420:SF3">
    <property type="entry name" value="FIMBRIAL SUBUNIT ELFA"/>
    <property type="match status" value="1"/>
</dbReference>
<evidence type="ECO:0000259" key="6">
    <source>
        <dbReference type="Pfam" id="PF00419"/>
    </source>
</evidence>
<comment type="similarity">
    <text evidence="2">Belongs to the fimbrial protein family.</text>
</comment>
<keyword evidence="4" id="KW-0281">Fimbrium</keyword>
<dbReference type="InterPro" id="IPR008966">
    <property type="entry name" value="Adhesion_dom_sf"/>
</dbReference>
<evidence type="ECO:0000313" key="7">
    <source>
        <dbReference type="EMBL" id="TCI07880.1"/>
    </source>
</evidence>